<feature type="domain" description="TraD/TraG TraM recognition site" evidence="3">
    <location>
        <begin position="448"/>
        <end position="564"/>
    </location>
</feature>
<feature type="transmembrane region" description="Helical" evidence="2">
    <location>
        <begin position="35"/>
        <end position="67"/>
    </location>
</feature>
<gene>
    <name evidence="4" type="ORF">QRD43_20970</name>
</gene>
<feature type="region of interest" description="Disordered" evidence="1">
    <location>
        <begin position="881"/>
        <end position="904"/>
    </location>
</feature>
<dbReference type="PANTHER" id="PTHR30121:SF6">
    <property type="entry name" value="SLR6007 PROTEIN"/>
    <property type="match status" value="1"/>
</dbReference>
<feature type="region of interest" description="Disordered" evidence="1">
    <location>
        <begin position="690"/>
        <end position="710"/>
    </location>
</feature>
<dbReference type="RefSeq" id="WP_285984463.1">
    <property type="nucleotide sequence ID" value="NZ_JASVDS010000008.1"/>
</dbReference>
<reference evidence="4 5" key="1">
    <citation type="submission" date="2023-06" db="EMBL/GenBank/DDBJ databases">
        <title>Pelomonas sp. APW6 16S ribosomal RNA gene genome sequencing and assembly.</title>
        <authorList>
            <person name="Woo H."/>
        </authorList>
    </citation>
    <scope>NUCLEOTIDE SEQUENCE [LARGE SCALE GENOMIC DNA]</scope>
    <source>
        <strain evidence="4 5">APW6</strain>
    </source>
</reference>
<keyword evidence="2" id="KW-0472">Membrane</keyword>
<evidence type="ECO:0000313" key="4">
    <source>
        <dbReference type="EMBL" id="MDL5034388.1"/>
    </source>
</evidence>
<evidence type="ECO:0000313" key="5">
    <source>
        <dbReference type="Proteomes" id="UP001238603"/>
    </source>
</evidence>
<dbReference type="Pfam" id="PF12696">
    <property type="entry name" value="TraG-D_C"/>
    <property type="match status" value="1"/>
</dbReference>
<comment type="caution">
    <text evidence="4">The sequence shown here is derived from an EMBL/GenBank/DDBJ whole genome shotgun (WGS) entry which is preliminary data.</text>
</comment>
<evidence type="ECO:0000256" key="1">
    <source>
        <dbReference type="SAM" id="MobiDB-lite"/>
    </source>
</evidence>
<sequence>MSRFIESRHALKIGDRVVDVRPWDVKFAEFMGQKFALLLLGIPVLLFAAAIPILALPLLGVLTWLIVLHRSSKPTLPLRYPVINKEPDPKTGKQGDGILLHGNIDSGSPYEKFKEIWSSDDDLRKHMLIIGSTGSGKSEMLKAIFFNALCWSSGYFIADGKADNKLPTDSHTMVRSVGRDDDMLSLNFLLGGKTPQQIAKSRRRRTNGMNPFSSADADTIIQMGANMLPKVEGEGKNWQEKALNLWRGAVAALCHKRDTQGFEVSVTTIIDYLALHRVEELYVEGYREAQSNNGEWSLGFTGIKSYLETGIPYKIDRLLAKHGLADMPAPARPGTKATTDQDPETANQHAYRTSQLIPVMNLLDKTYGHIFRAKFSEIDMLDVTLNNRIMTMLIPSLEKSAQEAENLGKLAIACLRVMMGRNLGADIEGSRQELIESKVTKSPYPYIVALDELAYYFADGIAVIFAQARSLGFSMIAAAQDLEKLTEGNRAAEAGAMMGNQVNKVFMRIDDAKKTWEFIQNALQKVTVAVRSAYEVTGSGWRRKGGEVDVREVDVVSLPEFQAMKGGECVLNSMGQTMRMKSLYMAKDLEKHQNDDFFVLRFLQVPSPKQDEMDNFSLDRDVFKSKFRKGEVLKQRICGDIKFVRPQLPSDSVLAAVQQCSAKLSPHVGGALRAIALYTAAKDALLAEDDRNKQQSQGEAPERPQQAEAGQAVVSAEVAASYLGADDAARPAVVANAQSAQKADIMALADEQGALLADLLPFERKPVSAVATPASAWAAVPAVAAEPEARSPDPVDAFLAGLKVFNMPPLPLSMAAAGSSDLSGTAVLDAVAMAVLAPSGAPADLVETPSSVAASTSPRPAAKSWVAQAFDVVNQDITTPAASPAQSVDAGVAQEPQTSAESSTAAVSTVVGFTAETIASVERLHTALGNDDPKGATREIEAQISRQITPTISATTELDHAMLAALLDDLDTAANHGG</sequence>
<dbReference type="Gene3D" id="3.40.50.300">
    <property type="entry name" value="P-loop containing nucleotide triphosphate hydrolases"/>
    <property type="match status" value="2"/>
</dbReference>
<keyword evidence="2" id="KW-0812">Transmembrane</keyword>
<keyword evidence="5" id="KW-1185">Reference proteome</keyword>
<evidence type="ECO:0000256" key="2">
    <source>
        <dbReference type="SAM" id="Phobius"/>
    </source>
</evidence>
<proteinExistence type="predicted"/>
<dbReference type="InterPro" id="IPR032689">
    <property type="entry name" value="TraG-D_C"/>
</dbReference>
<accession>A0ABT7LND6</accession>
<dbReference type="InterPro" id="IPR051162">
    <property type="entry name" value="T4SS_component"/>
</dbReference>
<name>A0ABT7LND6_9BURK</name>
<protein>
    <submittedName>
        <fullName evidence="4">TraM recognition domain-containing protein</fullName>
    </submittedName>
</protein>
<dbReference type="EMBL" id="JASVDS010000008">
    <property type="protein sequence ID" value="MDL5034388.1"/>
    <property type="molecule type" value="Genomic_DNA"/>
</dbReference>
<dbReference type="InterPro" id="IPR027417">
    <property type="entry name" value="P-loop_NTPase"/>
</dbReference>
<dbReference type="SUPFAM" id="SSF52540">
    <property type="entry name" value="P-loop containing nucleoside triphosphate hydrolases"/>
    <property type="match status" value="1"/>
</dbReference>
<evidence type="ECO:0000259" key="3">
    <source>
        <dbReference type="Pfam" id="PF12696"/>
    </source>
</evidence>
<dbReference type="Proteomes" id="UP001238603">
    <property type="component" value="Unassembled WGS sequence"/>
</dbReference>
<keyword evidence="2" id="KW-1133">Transmembrane helix</keyword>
<organism evidence="4 5">
    <name type="scientific">Roseateles subflavus</name>
    <dbReference type="NCBI Taxonomy" id="3053353"/>
    <lineage>
        <taxon>Bacteria</taxon>
        <taxon>Pseudomonadati</taxon>
        <taxon>Pseudomonadota</taxon>
        <taxon>Betaproteobacteria</taxon>
        <taxon>Burkholderiales</taxon>
        <taxon>Sphaerotilaceae</taxon>
        <taxon>Roseateles</taxon>
    </lineage>
</organism>
<dbReference type="PANTHER" id="PTHR30121">
    <property type="entry name" value="UNCHARACTERIZED PROTEIN YJGR-RELATED"/>
    <property type="match status" value="1"/>
</dbReference>